<dbReference type="eggNOG" id="COG4115">
    <property type="taxonomic scope" value="Bacteria"/>
</dbReference>
<dbReference type="RefSeq" id="WP_015812066.1">
    <property type="nucleotide sequence ID" value="NC_013037.1"/>
</dbReference>
<dbReference type="PANTHER" id="PTHR38039:SF1">
    <property type="entry name" value="TOXIN YOEB"/>
    <property type="match status" value="1"/>
</dbReference>
<evidence type="ECO:0000313" key="8">
    <source>
        <dbReference type="Proteomes" id="UP000002011"/>
    </source>
</evidence>
<evidence type="ECO:0000256" key="1">
    <source>
        <dbReference type="ARBA" id="ARBA00008172"/>
    </source>
</evidence>
<keyword evidence="8" id="KW-1185">Reference proteome</keyword>
<keyword evidence="2" id="KW-1277">Toxin-antitoxin system</keyword>
<evidence type="ECO:0000256" key="6">
    <source>
        <dbReference type="ARBA" id="ARBA00030388"/>
    </source>
</evidence>
<comment type="similarity">
    <text evidence="1">Belongs to the YoeB family.</text>
</comment>
<protein>
    <recommendedName>
        <fullName evidence="6">Putative mRNA interferase YoeB</fullName>
    </recommendedName>
</protein>
<evidence type="ECO:0000313" key="7">
    <source>
        <dbReference type="EMBL" id="ACT93816.1"/>
    </source>
</evidence>
<proteinExistence type="inferred from homology"/>
<dbReference type="GO" id="GO:0006401">
    <property type="term" value="P:RNA catabolic process"/>
    <property type="evidence" value="ECO:0007669"/>
    <property type="project" value="InterPro"/>
</dbReference>
<dbReference type="Pfam" id="PF06769">
    <property type="entry name" value="YoeB_toxin"/>
    <property type="match status" value="1"/>
</dbReference>
<dbReference type="SUPFAM" id="SSF143011">
    <property type="entry name" value="RelE-like"/>
    <property type="match status" value="1"/>
</dbReference>
<dbReference type="AlphaFoldDB" id="C6W2G2"/>
<evidence type="ECO:0000256" key="5">
    <source>
        <dbReference type="ARBA" id="ARBA00022801"/>
    </source>
</evidence>
<dbReference type="Proteomes" id="UP000002011">
    <property type="component" value="Chromosome"/>
</dbReference>
<dbReference type="Gene3D" id="3.30.2310.20">
    <property type="entry name" value="RelE-like"/>
    <property type="match status" value="1"/>
</dbReference>
<gene>
    <name evidence="7" type="ordered locus">Dfer_2599</name>
</gene>
<sequence length="83" mass="9966">MLSWHPHAWEDYVEWQRVDKNIAKRINGLIKECLRTPFEGKGKPELLRSDYSGFWSRRITDEHRLVYKVADGCIIIAQCKYHY</sequence>
<keyword evidence="3" id="KW-0540">Nuclease</keyword>
<accession>C6W2G2</accession>
<dbReference type="KEGG" id="dfe:Dfer_2599"/>
<dbReference type="PANTHER" id="PTHR38039">
    <property type="entry name" value="TOXIN YOEB"/>
    <property type="match status" value="1"/>
</dbReference>
<keyword evidence="5" id="KW-0378">Hydrolase</keyword>
<name>C6W2G2_DYAFD</name>
<dbReference type="GO" id="GO:0016787">
    <property type="term" value="F:hydrolase activity"/>
    <property type="evidence" value="ECO:0007669"/>
    <property type="project" value="UniProtKB-KW"/>
</dbReference>
<dbReference type="OrthoDB" id="9801102at2"/>
<evidence type="ECO:0000256" key="4">
    <source>
        <dbReference type="ARBA" id="ARBA00022759"/>
    </source>
</evidence>
<dbReference type="InterPro" id="IPR035093">
    <property type="entry name" value="RelE/ParE_toxin_dom_sf"/>
</dbReference>
<evidence type="ECO:0000256" key="2">
    <source>
        <dbReference type="ARBA" id="ARBA00022649"/>
    </source>
</evidence>
<organism evidence="7 8">
    <name type="scientific">Dyadobacter fermentans (strain ATCC 700827 / DSM 18053 / CIP 107007 / KCTC 52180 / NS114)</name>
    <dbReference type="NCBI Taxonomy" id="471854"/>
    <lineage>
        <taxon>Bacteria</taxon>
        <taxon>Pseudomonadati</taxon>
        <taxon>Bacteroidota</taxon>
        <taxon>Cytophagia</taxon>
        <taxon>Cytophagales</taxon>
        <taxon>Spirosomataceae</taxon>
        <taxon>Dyadobacter</taxon>
    </lineage>
</organism>
<keyword evidence="4" id="KW-0255">Endonuclease</keyword>
<dbReference type="HOGENOM" id="CLU_169492_2_2_10"/>
<reference evidence="7 8" key="1">
    <citation type="journal article" date="2009" name="Stand. Genomic Sci.">
        <title>Complete genome sequence of Dyadobacter fermentans type strain (NS114).</title>
        <authorList>
            <person name="Lang E."/>
            <person name="Lapidus A."/>
            <person name="Chertkov O."/>
            <person name="Brettin T."/>
            <person name="Detter J.C."/>
            <person name="Han C."/>
            <person name="Copeland A."/>
            <person name="Glavina Del Rio T."/>
            <person name="Nolan M."/>
            <person name="Chen F."/>
            <person name="Lucas S."/>
            <person name="Tice H."/>
            <person name="Cheng J.F."/>
            <person name="Land M."/>
            <person name="Hauser L."/>
            <person name="Chang Y.J."/>
            <person name="Jeffries C.D."/>
            <person name="Kopitz M."/>
            <person name="Bruce D."/>
            <person name="Goodwin L."/>
            <person name="Pitluck S."/>
            <person name="Ovchinnikova G."/>
            <person name="Pati A."/>
            <person name="Ivanova N."/>
            <person name="Mavrommatis K."/>
            <person name="Chen A."/>
            <person name="Palaniappan K."/>
            <person name="Chain P."/>
            <person name="Bristow J."/>
            <person name="Eisen J.A."/>
            <person name="Markowitz V."/>
            <person name="Hugenholtz P."/>
            <person name="Goker M."/>
            <person name="Rohde M."/>
            <person name="Kyrpides N.C."/>
            <person name="Klenk H.P."/>
        </authorList>
    </citation>
    <scope>NUCLEOTIDE SEQUENCE [LARGE SCALE GENOMIC DNA]</scope>
    <source>
        <strain evidence="8">ATCC 700827 / DSM 18053 / CIP 107007 / KCTC 52180 / NS114</strain>
    </source>
</reference>
<dbReference type="EMBL" id="CP001619">
    <property type="protein sequence ID" value="ACT93816.1"/>
    <property type="molecule type" value="Genomic_DNA"/>
</dbReference>
<dbReference type="GO" id="GO:0098795">
    <property type="term" value="P:global gene silencing by mRNA cleavage"/>
    <property type="evidence" value="ECO:0007669"/>
    <property type="project" value="TreeGrafter"/>
</dbReference>
<dbReference type="STRING" id="471854.Dfer_2599"/>
<dbReference type="NCBIfam" id="TIGR02116">
    <property type="entry name" value="toxin_Txe_YoeB"/>
    <property type="match status" value="1"/>
</dbReference>
<evidence type="ECO:0000256" key="3">
    <source>
        <dbReference type="ARBA" id="ARBA00022722"/>
    </source>
</evidence>
<dbReference type="GO" id="GO:0004519">
    <property type="term" value="F:endonuclease activity"/>
    <property type="evidence" value="ECO:0007669"/>
    <property type="project" value="UniProtKB-KW"/>
</dbReference>
<dbReference type="InterPro" id="IPR009614">
    <property type="entry name" value="YoeB_toxin"/>
</dbReference>